<dbReference type="AlphaFoldDB" id="A0A9W4DIM8"/>
<accession>A0A9W4DIM8</accession>
<protein>
    <submittedName>
        <fullName evidence="2">BgTH12-05046</fullName>
    </submittedName>
</protein>
<gene>
    <name evidence="2" type="ORF">BGTH12_LOCUS3812</name>
</gene>
<keyword evidence="1" id="KW-0472">Membrane</keyword>
<keyword evidence="1" id="KW-1133">Transmembrane helix</keyword>
<feature type="transmembrane region" description="Helical" evidence="1">
    <location>
        <begin position="6"/>
        <end position="24"/>
    </location>
</feature>
<comment type="caution">
    <text evidence="2">The sequence shown here is derived from an EMBL/GenBank/DDBJ whole genome shotgun (WGS) entry which is preliminary data.</text>
</comment>
<name>A0A9W4DIM8_BLUGR</name>
<reference evidence="2" key="1">
    <citation type="submission" date="2020-10" db="EMBL/GenBank/DDBJ databases">
        <authorList>
            <person name="Muller C M."/>
        </authorList>
    </citation>
    <scope>NUCLEOTIDE SEQUENCE</scope>
    <source>
        <strain evidence="2">THUN-12</strain>
    </source>
</reference>
<evidence type="ECO:0000256" key="1">
    <source>
        <dbReference type="SAM" id="Phobius"/>
    </source>
</evidence>
<dbReference type="EMBL" id="CAJHIT010000006">
    <property type="protein sequence ID" value="CAD6502454.1"/>
    <property type="molecule type" value="Genomic_DNA"/>
</dbReference>
<proteinExistence type="predicted"/>
<evidence type="ECO:0000313" key="2">
    <source>
        <dbReference type="EMBL" id="CAD6502454.1"/>
    </source>
</evidence>
<evidence type="ECO:0000313" key="3">
    <source>
        <dbReference type="Proteomes" id="UP000683417"/>
    </source>
</evidence>
<sequence length="66" mass="7254">MSRSSVTLLSYMASYLVLIGRTLISSLPMHQLSSSKAALNEVTLKSRLQEGMTTASRSRSARIQTH</sequence>
<organism evidence="2 3">
    <name type="scientific">Blumeria graminis f. sp. triticale</name>
    <dbReference type="NCBI Taxonomy" id="1689686"/>
    <lineage>
        <taxon>Eukaryota</taxon>
        <taxon>Fungi</taxon>
        <taxon>Dikarya</taxon>
        <taxon>Ascomycota</taxon>
        <taxon>Pezizomycotina</taxon>
        <taxon>Leotiomycetes</taxon>
        <taxon>Erysiphales</taxon>
        <taxon>Erysiphaceae</taxon>
        <taxon>Blumeria</taxon>
    </lineage>
</organism>
<dbReference type="Proteomes" id="UP000683417">
    <property type="component" value="Unassembled WGS sequence"/>
</dbReference>
<keyword evidence="1" id="KW-0812">Transmembrane</keyword>